<dbReference type="PROSITE" id="PS50240">
    <property type="entry name" value="TRYPSIN_DOM"/>
    <property type="match status" value="1"/>
</dbReference>
<evidence type="ECO:0000313" key="12">
    <source>
        <dbReference type="EMBL" id="CAF3947055.1"/>
    </source>
</evidence>
<dbReference type="SMART" id="SM00020">
    <property type="entry name" value="Tryp_SPc"/>
    <property type="match status" value="1"/>
</dbReference>
<dbReference type="PRINTS" id="PR00722">
    <property type="entry name" value="CHYMOTRYPSIN"/>
</dbReference>
<dbReference type="GO" id="GO:0005576">
    <property type="term" value="C:extracellular region"/>
    <property type="evidence" value="ECO:0007669"/>
    <property type="project" value="UniProtKB-SubCell"/>
</dbReference>
<keyword evidence="2" id="KW-0964">Secreted</keyword>
<dbReference type="PANTHER" id="PTHR24256">
    <property type="entry name" value="TRYPTASE-RELATED"/>
    <property type="match status" value="1"/>
</dbReference>
<evidence type="ECO:0000256" key="1">
    <source>
        <dbReference type="ARBA" id="ARBA00004613"/>
    </source>
</evidence>
<dbReference type="AlphaFoldDB" id="A0A819KMF4"/>
<dbReference type="SUPFAM" id="SSF50494">
    <property type="entry name" value="Trypsin-like serine proteases"/>
    <property type="match status" value="1"/>
</dbReference>
<evidence type="ECO:0000313" key="9">
    <source>
        <dbReference type="EMBL" id="CAF1195661.1"/>
    </source>
</evidence>
<dbReference type="Gene3D" id="2.40.10.10">
    <property type="entry name" value="Trypsin-like serine proteases"/>
    <property type="match status" value="1"/>
</dbReference>
<accession>A0A819KMF4</accession>
<keyword evidence="4" id="KW-1015">Disulfide bond</keyword>
<proteinExistence type="inferred from homology"/>
<evidence type="ECO:0000313" key="10">
    <source>
        <dbReference type="EMBL" id="CAF1230653.1"/>
    </source>
</evidence>
<dbReference type="FunFam" id="2.40.10.10:FF:000054">
    <property type="entry name" value="Complement C1r subcomponent"/>
    <property type="match status" value="1"/>
</dbReference>
<dbReference type="InterPro" id="IPR001314">
    <property type="entry name" value="Peptidase_S1A"/>
</dbReference>
<evidence type="ECO:0000256" key="5">
    <source>
        <dbReference type="ARBA" id="ARBA00023180"/>
    </source>
</evidence>
<evidence type="ECO:0000256" key="4">
    <source>
        <dbReference type="ARBA" id="ARBA00023157"/>
    </source>
</evidence>
<keyword evidence="5" id="KW-0325">Glycoprotein</keyword>
<evidence type="ECO:0000256" key="7">
    <source>
        <dbReference type="SAM" id="SignalP"/>
    </source>
</evidence>
<sequence length="367" mass="42755">MYILVILFISFPLFHCKCNNASEWFNENHPWDFQSDGNDIERFSIIRAKYPFIFEYSLWTGLFEIRKASYQSITNQTMLIEDYTQIYDGFICHAINGKQCIDYEIRFCIEYNPCSISAYPPYENQMLSGTEARPYSLPWYVSIQYEEKHICAGTLIDNQHILTAASCFQDNLIHIPYSVVLDAHYRLNSTYRISVERFIFHSDYNLGTSINNIAVIRLSQRIQSFTDRIRPACLAQSMQQPHISNPLIVAGWCTIPNNTWSISCTNELRQAMLTLVDECSYFYGKYDFNKQICAGTKDSKRDLCQGDIGGGLFEKQKYDVDRWILTGIVSYGCDFAPQGYPGVYVRISAYYDWIQHTIQRMNKDKMK</sequence>
<feature type="domain" description="Peptidase S1" evidence="8">
    <location>
        <begin position="126"/>
        <end position="359"/>
    </location>
</feature>
<dbReference type="CDD" id="cd00190">
    <property type="entry name" value="Tryp_SPc"/>
    <property type="match status" value="1"/>
</dbReference>
<evidence type="ECO:0000313" key="11">
    <source>
        <dbReference type="EMBL" id="CAF3607408.1"/>
    </source>
</evidence>
<reference evidence="12" key="1">
    <citation type="submission" date="2021-02" db="EMBL/GenBank/DDBJ databases">
        <authorList>
            <person name="Nowell W R."/>
        </authorList>
    </citation>
    <scope>NUCLEOTIDE SEQUENCE</scope>
</reference>
<dbReference type="EMBL" id="CAJNOU010001620">
    <property type="protein sequence ID" value="CAF1230653.1"/>
    <property type="molecule type" value="Genomic_DNA"/>
</dbReference>
<dbReference type="GO" id="GO:0006508">
    <property type="term" value="P:proteolysis"/>
    <property type="evidence" value="ECO:0007669"/>
    <property type="project" value="InterPro"/>
</dbReference>
<dbReference type="EMBL" id="CAJNOO010001761">
    <property type="protein sequence ID" value="CAF1195661.1"/>
    <property type="molecule type" value="Genomic_DNA"/>
</dbReference>
<dbReference type="FunFam" id="2.40.10.10:FF:000068">
    <property type="entry name" value="transmembrane protease serine 2"/>
    <property type="match status" value="1"/>
</dbReference>
<organism evidence="12 13">
    <name type="scientific">Rotaria sordida</name>
    <dbReference type="NCBI Taxonomy" id="392033"/>
    <lineage>
        <taxon>Eukaryota</taxon>
        <taxon>Metazoa</taxon>
        <taxon>Spiralia</taxon>
        <taxon>Gnathifera</taxon>
        <taxon>Rotifera</taxon>
        <taxon>Eurotatoria</taxon>
        <taxon>Bdelloidea</taxon>
        <taxon>Philodinida</taxon>
        <taxon>Philodinidae</taxon>
        <taxon>Rotaria</taxon>
    </lineage>
</organism>
<comment type="subcellular location">
    <subcellularLocation>
        <location evidence="1">Secreted</location>
    </subcellularLocation>
</comment>
<dbReference type="Proteomes" id="UP000663882">
    <property type="component" value="Unassembled WGS sequence"/>
</dbReference>
<dbReference type="OrthoDB" id="10059102at2759"/>
<dbReference type="Pfam" id="PF13330">
    <property type="entry name" value="Mucin2_WxxW"/>
    <property type="match status" value="1"/>
</dbReference>
<dbReference type="Proteomes" id="UP000663889">
    <property type="component" value="Unassembled WGS sequence"/>
</dbReference>
<evidence type="ECO:0000313" key="13">
    <source>
        <dbReference type="Proteomes" id="UP000663823"/>
    </source>
</evidence>
<dbReference type="Pfam" id="PF00089">
    <property type="entry name" value="Trypsin"/>
    <property type="match status" value="1"/>
</dbReference>
<evidence type="ECO:0000256" key="3">
    <source>
        <dbReference type="ARBA" id="ARBA00022729"/>
    </source>
</evidence>
<dbReference type="EMBL" id="CAJOAX010005410">
    <property type="protein sequence ID" value="CAF3947055.1"/>
    <property type="molecule type" value="Genomic_DNA"/>
</dbReference>
<feature type="chain" id="PRO_5035618717" description="Peptidase S1 domain-containing protein" evidence="7">
    <location>
        <begin position="17"/>
        <end position="367"/>
    </location>
</feature>
<dbReference type="InterPro" id="IPR043504">
    <property type="entry name" value="Peptidase_S1_PA_chymotrypsin"/>
</dbReference>
<comment type="similarity">
    <text evidence="6">Belongs to the peptidase S1 family. CLIP subfamily.</text>
</comment>
<dbReference type="Proteomes" id="UP000663823">
    <property type="component" value="Unassembled WGS sequence"/>
</dbReference>
<evidence type="ECO:0000256" key="6">
    <source>
        <dbReference type="ARBA" id="ARBA00024195"/>
    </source>
</evidence>
<dbReference type="InterPro" id="IPR009003">
    <property type="entry name" value="Peptidase_S1_PA"/>
</dbReference>
<keyword evidence="3 7" id="KW-0732">Signal</keyword>
<dbReference type="GO" id="GO:0004252">
    <property type="term" value="F:serine-type endopeptidase activity"/>
    <property type="evidence" value="ECO:0007669"/>
    <property type="project" value="InterPro"/>
</dbReference>
<comment type="caution">
    <text evidence="12">The sequence shown here is derived from an EMBL/GenBank/DDBJ whole genome shotgun (WGS) entry which is preliminary data.</text>
</comment>
<feature type="signal peptide" evidence="7">
    <location>
        <begin position="1"/>
        <end position="16"/>
    </location>
</feature>
<gene>
    <name evidence="11" type="ORF">FNK824_LOCUS3731</name>
    <name evidence="12" type="ORF">OTI717_LOCUS26179</name>
    <name evidence="9" type="ORF">RFH988_LOCUS24312</name>
    <name evidence="10" type="ORF">SEV965_LOCUS22680</name>
</gene>
<name>A0A819KMF4_9BILA</name>
<dbReference type="InterPro" id="IPR025155">
    <property type="entry name" value="WxxW_domain"/>
</dbReference>
<evidence type="ECO:0000259" key="8">
    <source>
        <dbReference type="PROSITE" id="PS50240"/>
    </source>
</evidence>
<dbReference type="InterPro" id="IPR051487">
    <property type="entry name" value="Ser/Thr_Proteases_Immune/Dev"/>
</dbReference>
<protein>
    <recommendedName>
        <fullName evidence="8">Peptidase S1 domain-containing protein</fullName>
    </recommendedName>
</protein>
<dbReference type="EMBL" id="CAJOBE010000257">
    <property type="protein sequence ID" value="CAF3607408.1"/>
    <property type="molecule type" value="Genomic_DNA"/>
</dbReference>
<evidence type="ECO:0000256" key="2">
    <source>
        <dbReference type="ARBA" id="ARBA00022525"/>
    </source>
</evidence>
<dbReference type="Proteomes" id="UP000663874">
    <property type="component" value="Unassembled WGS sequence"/>
</dbReference>
<dbReference type="InterPro" id="IPR001254">
    <property type="entry name" value="Trypsin_dom"/>
</dbReference>